<dbReference type="InterPro" id="IPR019676">
    <property type="entry name" value="DUF2529"/>
</dbReference>
<accession>A0ABS6JAN3</accession>
<dbReference type="Pfam" id="PF10740">
    <property type="entry name" value="DUF2529"/>
    <property type="match status" value="1"/>
</dbReference>
<gene>
    <name evidence="2" type="ORF">KS419_03165</name>
</gene>
<organism evidence="2 3">
    <name type="scientific">Evansella tamaricis</name>
    <dbReference type="NCBI Taxonomy" id="2069301"/>
    <lineage>
        <taxon>Bacteria</taxon>
        <taxon>Bacillati</taxon>
        <taxon>Bacillota</taxon>
        <taxon>Bacilli</taxon>
        <taxon>Bacillales</taxon>
        <taxon>Bacillaceae</taxon>
        <taxon>Evansella</taxon>
    </lineage>
</organism>
<dbReference type="EMBL" id="JAHQCS010000046">
    <property type="protein sequence ID" value="MBU9710743.1"/>
    <property type="molecule type" value="Genomic_DNA"/>
</dbReference>
<reference evidence="2 3" key="1">
    <citation type="submission" date="2021-06" db="EMBL/GenBank/DDBJ databases">
        <title>Bacillus sp. RD4P76, an endophyte from a halophyte.</title>
        <authorList>
            <person name="Sun J.-Q."/>
        </authorList>
    </citation>
    <scope>NUCLEOTIDE SEQUENCE [LARGE SCALE GENOMIC DNA]</scope>
    <source>
        <strain evidence="2 3">CGMCC 1.15917</strain>
    </source>
</reference>
<evidence type="ECO:0000313" key="2">
    <source>
        <dbReference type="EMBL" id="MBU9710743.1"/>
    </source>
</evidence>
<dbReference type="Proteomes" id="UP000784880">
    <property type="component" value="Unassembled WGS sequence"/>
</dbReference>
<comment type="caution">
    <text evidence="2">The sequence shown here is derived from an EMBL/GenBank/DDBJ whole genome shotgun (WGS) entry which is preliminary data.</text>
</comment>
<protein>
    <submittedName>
        <fullName evidence="2">DUF2529 domain-containing protein</fullName>
    </submittedName>
</protein>
<evidence type="ECO:0000259" key="1">
    <source>
        <dbReference type="Pfam" id="PF10740"/>
    </source>
</evidence>
<sequence length="187" mass="20595">MKIFHTQLQGLIQQLGGCEDKLEDAARLIAQSIVADGDVWIYAEDEMIGVVAQAMHGTDSLPNLSLGEQGSLFDSMDTLLVFSPHKWSKDAMKVVMDAKGAGTNIIGVSSESTPQRETDMLSGEKGAWIDNCTLHFSTGIKHGLVPTEDGNRIGAPHLIMGLYIYYGIYLTVMEFLEEYNFDFNTEN</sequence>
<evidence type="ECO:0000313" key="3">
    <source>
        <dbReference type="Proteomes" id="UP000784880"/>
    </source>
</evidence>
<proteinExistence type="predicted"/>
<name>A0ABS6JAN3_9BACI</name>
<dbReference type="RefSeq" id="WP_217064638.1">
    <property type="nucleotide sequence ID" value="NZ_JAHQCS010000046.1"/>
</dbReference>
<keyword evidence="3" id="KW-1185">Reference proteome</keyword>
<feature type="domain" description="DUF2529" evidence="1">
    <location>
        <begin position="1"/>
        <end position="176"/>
    </location>
</feature>